<keyword evidence="4" id="KW-1185">Reference proteome</keyword>
<dbReference type="InterPro" id="IPR053832">
    <property type="entry name" value="DUF6924"/>
</dbReference>
<evidence type="ECO:0000256" key="1">
    <source>
        <dbReference type="SAM" id="MobiDB-lite"/>
    </source>
</evidence>
<comment type="caution">
    <text evidence="3">The sequence shown here is derived from an EMBL/GenBank/DDBJ whole genome shotgun (WGS) entry which is preliminary data.</text>
</comment>
<feature type="compositionally biased region" description="Acidic residues" evidence="1">
    <location>
        <begin position="158"/>
        <end position="196"/>
    </location>
</feature>
<sequence>MSIDQLDLTFPPTVPAVGRYHETPECLSPAALYSLIELSDDELRELRSACESEYVDEANGNVRLAHRTRFVGETLQAIVDYHLEHCHGEEYDPIRFIVAVSKDWNEDGVLLVTLDDDELACQPDKIRLKAKRAGLAVANLQIANMDWEDFKEYDLDGEAQTDDEDDGQGDDSDDSDDSDDEGDSDEDSDDDGDDEDKPTAPDDPGSPEHGPVPPKRNAPEGFYIGVYAIQGVDLKALINAVNFADWGRKRQDFNTRLQAVLPASGDFIANAMALHPRRCETNQWLHKFLFFIADTTDPMENGVLLVSLGGESKHGTLTFPAGATQRFPCDATDAVNLGVVAMDQGIRAWTRDQGPVVAVFFYGPGKESVDAAVSLWDREQEGDRKHEERNPWEQAFVFPPDEECPDDGEPVAIQYSLEEALRRWPGFCYANRFDEKLVRNLFICVDKADVKREGVLIVKVDWNLRGGIKSAKDDDLVGKAEIWRVDGQTAYEKFRGLVDGSVAWEGGRLE</sequence>
<evidence type="ECO:0000259" key="2">
    <source>
        <dbReference type="Pfam" id="PF21962"/>
    </source>
</evidence>
<protein>
    <recommendedName>
        <fullName evidence="2">DUF6924 domain-containing protein</fullName>
    </recommendedName>
</protein>
<dbReference type="Proteomes" id="UP000036947">
    <property type="component" value="Unassembled WGS sequence"/>
</dbReference>
<dbReference type="OrthoDB" id="538223at2759"/>
<organism evidence="3 4">
    <name type="scientific">Tolypocladium ophioglossoides (strain CBS 100239)</name>
    <name type="common">Snaketongue truffleclub</name>
    <name type="synonym">Elaphocordyceps ophioglossoides</name>
    <dbReference type="NCBI Taxonomy" id="1163406"/>
    <lineage>
        <taxon>Eukaryota</taxon>
        <taxon>Fungi</taxon>
        <taxon>Dikarya</taxon>
        <taxon>Ascomycota</taxon>
        <taxon>Pezizomycotina</taxon>
        <taxon>Sordariomycetes</taxon>
        <taxon>Hypocreomycetidae</taxon>
        <taxon>Hypocreales</taxon>
        <taxon>Ophiocordycipitaceae</taxon>
        <taxon>Tolypocladium</taxon>
    </lineage>
</organism>
<feature type="domain" description="DUF6924" evidence="2">
    <location>
        <begin position="40"/>
        <end position="152"/>
    </location>
</feature>
<gene>
    <name evidence="3" type="ORF">TOPH_02828</name>
</gene>
<reference evidence="3 4" key="1">
    <citation type="journal article" date="2015" name="BMC Genomics">
        <title>The genome of the truffle-parasite Tolypocladium ophioglossoides and the evolution of antifungal peptaibiotics.</title>
        <authorList>
            <person name="Quandt C.A."/>
            <person name="Bushley K.E."/>
            <person name="Spatafora J.W."/>
        </authorList>
    </citation>
    <scope>NUCLEOTIDE SEQUENCE [LARGE SCALE GENOMIC DNA]</scope>
    <source>
        <strain evidence="3 4">CBS 100239</strain>
    </source>
</reference>
<dbReference type="AlphaFoldDB" id="A0A0L0NFJ8"/>
<feature type="region of interest" description="Disordered" evidence="1">
    <location>
        <begin position="158"/>
        <end position="217"/>
    </location>
</feature>
<proteinExistence type="predicted"/>
<dbReference type="Pfam" id="PF21962">
    <property type="entry name" value="DUF6924"/>
    <property type="match status" value="1"/>
</dbReference>
<evidence type="ECO:0000313" key="4">
    <source>
        <dbReference type="Proteomes" id="UP000036947"/>
    </source>
</evidence>
<dbReference type="EMBL" id="LFRF01000005">
    <property type="protein sequence ID" value="KND92804.1"/>
    <property type="molecule type" value="Genomic_DNA"/>
</dbReference>
<accession>A0A0L0NFJ8</accession>
<evidence type="ECO:0000313" key="3">
    <source>
        <dbReference type="EMBL" id="KND92804.1"/>
    </source>
</evidence>
<name>A0A0L0NFJ8_TOLOC</name>